<organism evidence="2 3">
    <name type="scientific">Paenibacillus odorifer</name>
    <dbReference type="NCBI Taxonomy" id="189426"/>
    <lineage>
        <taxon>Bacteria</taxon>
        <taxon>Bacillati</taxon>
        <taxon>Bacillota</taxon>
        <taxon>Bacilli</taxon>
        <taxon>Bacillales</taxon>
        <taxon>Paenibacillaceae</taxon>
        <taxon>Paenibacillus</taxon>
    </lineage>
</organism>
<dbReference type="InterPro" id="IPR035950">
    <property type="entry name" value="XkdW-like_sf"/>
</dbReference>
<proteinExistence type="predicted"/>
<evidence type="ECO:0000313" key="3">
    <source>
        <dbReference type="Proteomes" id="UP000187313"/>
    </source>
</evidence>
<dbReference type="Pfam" id="PF09636">
    <property type="entry name" value="XkdW"/>
    <property type="match status" value="1"/>
</dbReference>
<evidence type="ECO:0000259" key="1">
    <source>
        <dbReference type="Pfam" id="PF09636"/>
    </source>
</evidence>
<dbReference type="Proteomes" id="UP000187313">
    <property type="component" value="Unassembled WGS sequence"/>
</dbReference>
<accession>A0ABX3H504</accession>
<dbReference type="InterPro" id="IPR019094">
    <property type="entry name" value="Phage_SP-beta_YorD"/>
</dbReference>
<keyword evidence="3" id="KW-1185">Reference proteome</keyword>
<gene>
    <name evidence="2" type="ORF">BSK51_28890</name>
</gene>
<dbReference type="Gene3D" id="3.30.56.60">
    <property type="entry name" value="XkdW-like"/>
    <property type="match status" value="2"/>
</dbReference>
<comment type="caution">
    <text evidence="2">The sequence shown here is derived from an EMBL/GenBank/DDBJ whole genome shotgun (WGS) entry which is preliminary data.</text>
</comment>
<name>A0ABX3H504_9BACL</name>
<protein>
    <recommendedName>
        <fullName evidence="1">Bacteriophage SP-beta YorD domain-containing protein</fullName>
    </recommendedName>
</protein>
<feature type="domain" description="Bacteriophage SP-beta YorD" evidence="1">
    <location>
        <begin position="4"/>
        <end position="110"/>
    </location>
</feature>
<sequence>MNISAAIMHMHPKSDPVHDFMVRDDGPEPVLREGVDGHIRYEIRPLEEDESKLIEGVHYRYAVDFNRLVEGVDYDIIERGPYIATWNLDSPQPTEAELEAAWEAYLEAEANKPPELSEIEQLRTENTALQNRLQDVEVIMAELLSI</sequence>
<reference evidence="2 3" key="1">
    <citation type="submission" date="2016-10" db="EMBL/GenBank/DDBJ databases">
        <title>Paenibacillus species isolates.</title>
        <authorList>
            <person name="Beno S.M."/>
        </authorList>
    </citation>
    <scope>NUCLEOTIDE SEQUENCE [LARGE SCALE GENOMIC DNA]</scope>
    <source>
        <strain evidence="2 3">FSL R5-0923</strain>
    </source>
</reference>
<evidence type="ECO:0000313" key="2">
    <source>
        <dbReference type="EMBL" id="OMD45448.1"/>
    </source>
</evidence>
<dbReference type="SUPFAM" id="SSF159865">
    <property type="entry name" value="XkdW-like"/>
    <property type="match status" value="2"/>
</dbReference>
<dbReference type="EMBL" id="MPTD01000030">
    <property type="protein sequence ID" value="OMD45448.1"/>
    <property type="molecule type" value="Genomic_DNA"/>
</dbReference>